<dbReference type="PANTHER" id="PTHR13530:SF3">
    <property type="entry name" value="TBC1 DOMAIN FAMILY MEMBER 7"/>
    <property type="match status" value="1"/>
</dbReference>
<dbReference type="GO" id="GO:0032007">
    <property type="term" value="P:negative regulation of TOR signaling"/>
    <property type="evidence" value="ECO:0007669"/>
    <property type="project" value="TreeGrafter"/>
</dbReference>
<dbReference type="Gene3D" id="1.10.472.80">
    <property type="entry name" value="Ypt/Rab-GAP domain of gyp1p, domain 3"/>
    <property type="match status" value="1"/>
</dbReference>
<keyword evidence="4" id="KW-0458">Lysosome</keyword>
<name>A0A5J4Z6Z6_PORPP</name>
<gene>
    <name evidence="8" type="ORF">FVE85_6515</name>
</gene>
<evidence type="ECO:0000259" key="7">
    <source>
        <dbReference type="PROSITE" id="PS50086"/>
    </source>
</evidence>
<dbReference type="OrthoDB" id="18718at2759"/>
<feature type="compositionally biased region" description="Polar residues" evidence="6">
    <location>
        <begin position="364"/>
        <end position="374"/>
    </location>
</feature>
<dbReference type="Pfam" id="PF01471">
    <property type="entry name" value="PG_binding_1"/>
    <property type="match status" value="1"/>
</dbReference>
<keyword evidence="9" id="KW-1185">Reference proteome</keyword>
<evidence type="ECO:0000313" key="9">
    <source>
        <dbReference type="Proteomes" id="UP000324585"/>
    </source>
</evidence>
<dbReference type="Gene3D" id="1.10.10.750">
    <property type="entry name" value="Ypt/Rab-GAP domain of gyp1p, domain 1"/>
    <property type="match status" value="1"/>
</dbReference>
<feature type="region of interest" description="Disordered" evidence="6">
    <location>
        <begin position="353"/>
        <end position="381"/>
    </location>
</feature>
<feature type="domain" description="Rab-GAP TBC" evidence="7">
    <location>
        <begin position="68"/>
        <end position="219"/>
    </location>
</feature>
<dbReference type="GO" id="GO:0005096">
    <property type="term" value="F:GTPase activator activity"/>
    <property type="evidence" value="ECO:0007669"/>
    <property type="project" value="TreeGrafter"/>
</dbReference>
<dbReference type="SUPFAM" id="SSF47923">
    <property type="entry name" value="Ypt/Rab-GAP domain of gyp1p"/>
    <property type="match status" value="2"/>
</dbReference>
<dbReference type="Pfam" id="PF00566">
    <property type="entry name" value="RabGAP-TBC"/>
    <property type="match status" value="1"/>
</dbReference>
<accession>A0A5J4Z6Z6</accession>
<sequence length="498" mass="56329">MHWRERRECDVKEPCAHETMNFRANYLASLGFEKETLAKTEFDSLLSDQLAGAHVSLENLRKLSVRLGVPVKWRPVAWKLLLGVLPPHFAAWASAALAHSRTYNDLLKASRIVCTYKVLLALGLDKVDAFWAMVKFLERQEIVVFSERSGQPLHAWGILHRIMVVREIVQRDEPDFYKHLDKLGIHDEQFLSVWFRSFFAECFSSAQVVSIWDRLISTPSDYIVFVAISLVQALKDTVVKCTSAPECMKLLLKPKGILIESLWNFAFEKQTYDISSDIFKSSIRMDLHWPVVKMGDRSPLVWILQYLLRFQGLTGLFAVDGYYGQRTVHAVDRLLNKMKSSELGNADAATRSLSRASLSKEPVKQQSTRLTNSVPVADKSPRASADQFESSTCNALLLFPQDTLASIGNHDPRRIDSAIWPYLAGYYATKGTRGDIVRAIQTALVYLHGYKNLRVDGVFGQNTLDVVKDFQSRRSCSFTIDGVVGPITWLQLIGVPDP</sequence>
<organism evidence="8 9">
    <name type="scientific">Porphyridium purpureum</name>
    <name type="common">Red alga</name>
    <name type="synonym">Porphyridium cruentum</name>
    <dbReference type="NCBI Taxonomy" id="35688"/>
    <lineage>
        <taxon>Eukaryota</taxon>
        <taxon>Rhodophyta</taxon>
        <taxon>Bangiophyceae</taxon>
        <taxon>Porphyridiales</taxon>
        <taxon>Porphyridiaceae</taxon>
        <taxon>Porphyridium</taxon>
    </lineage>
</organism>
<evidence type="ECO:0000256" key="5">
    <source>
        <dbReference type="ARBA" id="ARBA00046045"/>
    </source>
</evidence>
<dbReference type="GO" id="GO:0005765">
    <property type="term" value="C:lysosomal membrane"/>
    <property type="evidence" value="ECO:0007669"/>
    <property type="project" value="UniProtKB-SubCell"/>
</dbReference>
<dbReference type="GO" id="GO:0005829">
    <property type="term" value="C:cytosol"/>
    <property type="evidence" value="ECO:0007669"/>
    <property type="project" value="UniProtKB-SubCell"/>
</dbReference>
<dbReference type="Gene3D" id="1.10.101.10">
    <property type="entry name" value="PGBD-like superfamily/PGBD"/>
    <property type="match status" value="2"/>
</dbReference>
<dbReference type="InterPro" id="IPR039842">
    <property type="entry name" value="TBC1D7"/>
</dbReference>
<dbReference type="PANTHER" id="PTHR13530">
    <property type="entry name" value="TBC1 DOMAIN FAMILY MEMBER 7"/>
    <property type="match status" value="1"/>
</dbReference>
<comment type="subcellular location">
    <subcellularLocation>
        <location evidence="1">Cytoplasm</location>
        <location evidence="1">Cytosol</location>
    </subcellularLocation>
    <subcellularLocation>
        <location evidence="2">Lysosome membrane</location>
    </subcellularLocation>
</comment>
<reference evidence="9" key="1">
    <citation type="journal article" date="2019" name="Nat. Commun.">
        <title>Expansion of phycobilisome linker gene families in mesophilic red algae.</title>
        <authorList>
            <person name="Lee J."/>
            <person name="Kim D."/>
            <person name="Bhattacharya D."/>
            <person name="Yoon H.S."/>
        </authorList>
    </citation>
    <scope>NUCLEOTIDE SEQUENCE [LARGE SCALE GENOMIC DNA]</scope>
    <source>
        <strain evidence="9">CCMP 1328</strain>
    </source>
</reference>
<evidence type="ECO:0000256" key="4">
    <source>
        <dbReference type="ARBA" id="ARBA00023228"/>
    </source>
</evidence>
<dbReference type="InterPro" id="IPR036366">
    <property type="entry name" value="PGBDSf"/>
</dbReference>
<evidence type="ECO:0000256" key="6">
    <source>
        <dbReference type="SAM" id="MobiDB-lite"/>
    </source>
</evidence>
<dbReference type="InterPro" id="IPR000195">
    <property type="entry name" value="Rab-GAP-TBC_dom"/>
</dbReference>
<evidence type="ECO:0000256" key="2">
    <source>
        <dbReference type="ARBA" id="ARBA00004656"/>
    </source>
</evidence>
<protein>
    <recommendedName>
        <fullName evidence="3">TBC1 domain family member 7</fullName>
    </recommendedName>
</protein>
<evidence type="ECO:0000256" key="3">
    <source>
        <dbReference type="ARBA" id="ARBA00015455"/>
    </source>
</evidence>
<dbReference type="EMBL" id="VRMN01000001">
    <property type="protein sequence ID" value="KAA8498930.1"/>
    <property type="molecule type" value="Genomic_DNA"/>
</dbReference>
<proteinExistence type="predicted"/>
<dbReference type="InterPro" id="IPR035969">
    <property type="entry name" value="Rab-GAP_TBC_sf"/>
</dbReference>
<comment type="function">
    <text evidence="5">Non-catalytic component of the TSC-TBC complex, a multiprotein complex that acts as a negative regulator of the canonical mTORC1 complex, an evolutionarily conserved central nutrient sensor that stimulates anabolic reactions and macromolecule biosynthesis to promote cellular biomass generation and growth. The TSC-TBC complex acts as a GTPase-activating protein (GAP) for the small GTPase RHEB, a direct activator of the protein kinase activity of mTORC1. In absence of nutrients, the TSC-TBC complex inhibits mTORC1, thereby preventing phosphorylation of ribosomal protein S6 kinase (RPS6KB1 and RPS6KB2) and EIF4EBP1 (4E-BP1) by the mTORC1 signaling. The TSC-TBC complex is inactivated in response to nutrients, relieving inhibition of mTORC1.</text>
</comment>
<dbReference type="Proteomes" id="UP000324585">
    <property type="component" value="Unassembled WGS sequence"/>
</dbReference>
<evidence type="ECO:0000256" key="1">
    <source>
        <dbReference type="ARBA" id="ARBA00004514"/>
    </source>
</evidence>
<dbReference type="PROSITE" id="PS50086">
    <property type="entry name" value="TBC_RABGAP"/>
    <property type="match status" value="1"/>
</dbReference>
<comment type="caution">
    <text evidence="8">The sequence shown here is derived from an EMBL/GenBank/DDBJ whole genome shotgun (WGS) entry which is preliminary data.</text>
</comment>
<dbReference type="InterPro" id="IPR002477">
    <property type="entry name" value="Peptidoglycan-bd-like"/>
</dbReference>
<dbReference type="SUPFAM" id="SSF47090">
    <property type="entry name" value="PGBD-like"/>
    <property type="match status" value="2"/>
</dbReference>
<evidence type="ECO:0000313" key="8">
    <source>
        <dbReference type="EMBL" id="KAA8498930.1"/>
    </source>
</evidence>
<dbReference type="InterPro" id="IPR036365">
    <property type="entry name" value="PGBD-like_sf"/>
</dbReference>
<dbReference type="AlphaFoldDB" id="A0A5J4Z6Z6"/>